<reference evidence="1" key="3">
    <citation type="submission" date="2023-05" db="EMBL/GenBank/DDBJ databases">
        <authorList>
            <person name="Smith C.H."/>
        </authorList>
    </citation>
    <scope>NUCLEOTIDE SEQUENCE</scope>
    <source>
        <strain evidence="1">CHS0354</strain>
        <tissue evidence="1">Mantle</tissue>
    </source>
</reference>
<proteinExistence type="predicted"/>
<sequence>MAWYNGKGSFMATWLEGKGFVEYPPYIGRLMQIGETGIKIKTATREDSGTYWLSLTIASGDHKLEAKTHLDVKVAPLSECKPRITRSGSVLKAELPSEGCGTPVLIPRWKHTNRTVNQEVNLSMFDLQITSVQALYIF</sequence>
<dbReference type="AlphaFoldDB" id="A0AAE0VQ07"/>
<keyword evidence="2" id="KW-1185">Reference proteome</keyword>
<reference evidence="1" key="1">
    <citation type="journal article" date="2021" name="Genome Biol. Evol.">
        <title>A High-Quality Reference Genome for a Parasitic Bivalve with Doubly Uniparental Inheritance (Bivalvia: Unionida).</title>
        <authorList>
            <person name="Smith C.H."/>
        </authorList>
    </citation>
    <scope>NUCLEOTIDE SEQUENCE</scope>
    <source>
        <strain evidence="1">CHS0354</strain>
    </source>
</reference>
<name>A0AAE0VQ07_9BIVA</name>
<reference evidence="1" key="2">
    <citation type="journal article" date="2021" name="Genome Biol. Evol.">
        <title>Developing a high-quality reference genome for a parasitic bivalve with doubly uniparental inheritance (Bivalvia: Unionida).</title>
        <authorList>
            <person name="Smith C.H."/>
        </authorList>
    </citation>
    <scope>NUCLEOTIDE SEQUENCE</scope>
    <source>
        <strain evidence="1">CHS0354</strain>
        <tissue evidence="1">Mantle</tissue>
    </source>
</reference>
<dbReference type="EMBL" id="JAEAOA010000616">
    <property type="protein sequence ID" value="KAK3584972.1"/>
    <property type="molecule type" value="Genomic_DNA"/>
</dbReference>
<protein>
    <submittedName>
        <fullName evidence="1">Uncharacterized protein</fullName>
    </submittedName>
</protein>
<comment type="caution">
    <text evidence="1">The sequence shown here is derived from an EMBL/GenBank/DDBJ whole genome shotgun (WGS) entry which is preliminary data.</text>
</comment>
<dbReference type="Proteomes" id="UP001195483">
    <property type="component" value="Unassembled WGS sequence"/>
</dbReference>
<organism evidence="1 2">
    <name type="scientific">Potamilus streckersoni</name>
    <dbReference type="NCBI Taxonomy" id="2493646"/>
    <lineage>
        <taxon>Eukaryota</taxon>
        <taxon>Metazoa</taxon>
        <taxon>Spiralia</taxon>
        <taxon>Lophotrochozoa</taxon>
        <taxon>Mollusca</taxon>
        <taxon>Bivalvia</taxon>
        <taxon>Autobranchia</taxon>
        <taxon>Heteroconchia</taxon>
        <taxon>Palaeoheterodonta</taxon>
        <taxon>Unionida</taxon>
        <taxon>Unionoidea</taxon>
        <taxon>Unionidae</taxon>
        <taxon>Ambleminae</taxon>
        <taxon>Lampsilini</taxon>
        <taxon>Potamilus</taxon>
    </lineage>
</organism>
<accession>A0AAE0VQ07</accession>
<evidence type="ECO:0000313" key="2">
    <source>
        <dbReference type="Proteomes" id="UP001195483"/>
    </source>
</evidence>
<evidence type="ECO:0000313" key="1">
    <source>
        <dbReference type="EMBL" id="KAK3584972.1"/>
    </source>
</evidence>
<gene>
    <name evidence="1" type="ORF">CHS0354_009664</name>
</gene>